<keyword evidence="5" id="KW-0325">Glycoprotein</keyword>
<dbReference type="GO" id="GO:0012505">
    <property type="term" value="C:endomembrane system"/>
    <property type="evidence" value="ECO:0007669"/>
    <property type="project" value="UniProtKB-ARBA"/>
</dbReference>
<proteinExistence type="evidence at transcript level"/>
<comment type="subcellular location">
    <subcellularLocation>
        <location evidence="1">Secreted</location>
    </subcellularLocation>
</comment>
<dbReference type="InterPro" id="IPR055343">
    <property type="entry name" value="CREG_beta-barrel"/>
</dbReference>
<accession>A0A2K8JL71</accession>
<dbReference type="FunFam" id="2.30.110.10:FF:000004">
    <property type="entry name" value="Cellular repressor of E1A-stimulated genes 1"/>
    <property type="match status" value="1"/>
</dbReference>
<dbReference type="EMBL" id="MF683310">
    <property type="protein sequence ID" value="ATU82451.1"/>
    <property type="molecule type" value="mRNA"/>
</dbReference>
<evidence type="ECO:0000256" key="6">
    <source>
        <dbReference type="SAM" id="SignalP"/>
    </source>
</evidence>
<dbReference type="Pfam" id="PF13883">
    <property type="entry name" value="CREG_beta-barrel"/>
    <property type="match status" value="1"/>
</dbReference>
<dbReference type="Gene3D" id="2.30.110.10">
    <property type="entry name" value="Electron Transport, Fmn-binding Protein, Chain A"/>
    <property type="match status" value="1"/>
</dbReference>
<sequence>MGAPVAFAFSLLAVAFIGADCGRLGLSGITEIWKIKRGTVGIPPKEQAARMARYVVHNSDWCSVSHVSRQNQTYGYPQARVFSMVDGPTYNSTGVPYIYVTLMDEGTQDLLKTGRCSMTMSLAQGDYCKNQSYDPEDPRCPQVILTGNCLKVPDQTEEWNFARNSLFCRHPIMARWPPGHQWIVMKLQVKNILLVDDIGGNKYPTVEEYFKAPPELKSDVEERADYSVVDIEVNAV</sequence>
<comment type="similarity">
    <text evidence="2">Belongs to the CREG family.</text>
</comment>
<feature type="domain" description="CREG-like beta-barrel" evidence="7">
    <location>
        <begin position="43"/>
        <end position="211"/>
    </location>
</feature>
<dbReference type="GO" id="GO:0005615">
    <property type="term" value="C:extracellular space"/>
    <property type="evidence" value="ECO:0007669"/>
    <property type="project" value="TreeGrafter"/>
</dbReference>
<keyword evidence="4 6" id="KW-0732">Signal</keyword>
<dbReference type="InterPro" id="IPR012349">
    <property type="entry name" value="Split_barrel_FMN-bd"/>
</dbReference>
<evidence type="ECO:0000313" key="8">
    <source>
        <dbReference type="EMBL" id="ATU82451.1"/>
    </source>
</evidence>
<dbReference type="PANTHER" id="PTHR13343:SF17">
    <property type="entry name" value="CELLULAR REPRESSOR OF E1A-STIMULATED GENES, ISOFORM A"/>
    <property type="match status" value="1"/>
</dbReference>
<dbReference type="AlphaFoldDB" id="A0A2K8JL71"/>
<protein>
    <submittedName>
        <fullName evidence="8">Venom pyridine 5' phosphate oxidase</fullName>
    </submittedName>
</protein>
<evidence type="ECO:0000256" key="3">
    <source>
        <dbReference type="ARBA" id="ARBA00022525"/>
    </source>
</evidence>
<keyword evidence="3" id="KW-0964">Secreted</keyword>
<evidence type="ECO:0000256" key="4">
    <source>
        <dbReference type="ARBA" id="ARBA00022729"/>
    </source>
</evidence>
<feature type="signal peptide" evidence="6">
    <location>
        <begin position="1"/>
        <end position="21"/>
    </location>
</feature>
<evidence type="ECO:0000256" key="2">
    <source>
        <dbReference type="ARBA" id="ARBA00009230"/>
    </source>
</evidence>
<dbReference type="PANTHER" id="PTHR13343">
    <property type="entry name" value="CREG1 PROTEIN"/>
    <property type="match status" value="1"/>
</dbReference>
<evidence type="ECO:0000256" key="5">
    <source>
        <dbReference type="ARBA" id="ARBA00023180"/>
    </source>
</evidence>
<evidence type="ECO:0000259" key="7">
    <source>
        <dbReference type="Pfam" id="PF13883"/>
    </source>
</evidence>
<evidence type="ECO:0000256" key="1">
    <source>
        <dbReference type="ARBA" id="ARBA00004613"/>
    </source>
</evidence>
<reference evidence="8" key="1">
    <citation type="journal article" date="2018" name="Cell. Mol. Life Sci.">
        <title>Giant fish-killing water bug reveals ancient and dynamic venom evolution in Heteroptera.</title>
        <authorList>
            <person name="Walker A.A."/>
            <person name="Hernandez-Vargas M.J."/>
            <person name="Corzo G."/>
            <person name="Fry B.G."/>
            <person name="King G.F."/>
        </authorList>
    </citation>
    <scope>NUCLEOTIDE SEQUENCE</scope>
</reference>
<dbReference type="SUPFAM" id="SSF50475">
    <property type="entry name" value="FMN-binding split barrel"/>
    <property type="match status" value="1"/>
</dbReference>
<feature type="chain" id="PRO_5018130104" evidence="6">
    <location>
        <begin position="22"/>
        <end position="236"/>
    </location>
</feature>
<organism evidence="8">
    <name type="scientific">Lethocerus distinctifemur</name>
    <dbReference type="NCBI Taxonomy" id="280095"/>
    <lineage>
        <taxon>Eukaryota</taxon>
        <taxon>Metazoa</taxon>
        <taxon>Ecdysozoa</taxon>
        <taxon>Arthropoda</taxon>
        <taxon>Hexapoda</taxon>
        <taxon>Insecta</taxon>
        <taxon>Pterygota</taxon>
        <taxon>Neoptera</taxon>
        <taxon>Paraneoptera</taxon>
        <taxon>Hemiptera</taxon>
        <taxon>Heteroptera</taxon>
        <taxon>Panheteroptera</taxon>
        <taxon>Nepomorpha</taxon>
        <taxon>Belostomatidae</taxon>
        <taxon>Lethocerinae</taxon>
        <taxon>Lethocerus</taxon>
    </lineage>
</organism>
<name>A0A2K8JL71_9HEMI</name>
<dbReference type="GO" id="GO:0005737">
    <property type="term" value="C:cytoplasm"/>
    <property type="evidence" value="ECO:0007669"/>
    <property type="project" value="UniProtKB-ARBA"/>
</dbReference>